<feature type="transmembrane region" description="Helical" evidence="1">
    <location>
        <begin position="102"/>
        <end position="120"/>
    </location>
</feature>
<dbReference type="Proteomes" id="UP000824890">
    <property type="component" value="Unassembled WGS sequence"/>
</dbReference>
<keyword evidence="1" id="KW-1133">Transmembrane helix</keyword>
<comment type="caution">
    <text evidence="2">The sequence shown here is derived from an EMBL/GenBank/DDBJ whole genome shotgun (WGS) entry which is preliminary data.</text>
</comment>
<sequence length="239" mass="26039">MATKEGTESKFGDVFLSVVEDSVIIPPHLTISLMASSAASPPPPPLLITFVDSLCDSILLSAQSPNPLEILSKKSPEKLLLPHPTDLDLNTFLPKEDPPPPLPLPTLFVGVSTTTLLLVLSSSSSTIISIPPPPTTLLGVSAVIWFLGLEEWLTFLVDEEAASILFFLAITNGRLLLLLLSLPLLPDERDRAREVLEEGEEEDLGEERWFGLGRGKEEVTSLPSFSWRHKGQIPPGFFV</sequence>
<evidence type="ECO:0000256" key="1">
    <source>
        <dbReference type="SAM" id="Phobius"/>
    </source>
</evidence>
<gene>
    <name evidence="2" type="ORF">HID58_095988</name>
</gene>
<evidence type="ECO:0000313" key="2">
    <source>
        <dbReference type="EMBL" id="KAH0849883.1"/>
    </source>
</evidence>
<dbReference type="EMBL" id="JAGKQM010002268">
    <property type="protein sequence ID" value="KAH0849883.1"/>
    <property type="molecule type" value="Genomic_DNA"/>
</dbReference>
<name>A0ABQ7X445_BRANA</name>
<keyword evidence="3" id="KW-1185">Reference proteome</keyword>
<proteinExistence type="predicted"/>
<keyword evidence="1" id="KW-0812">Transmembrane</keyword>
<reference evidence="2 3" key="1">
    <citation type="submission" date="2021-05" db="EMBL/GenBank/DDBJ databases">
        <title>Genome Assembly of Synthetic Allotetraploid Brassica napus Reveals Homoeologous Exchanges between Subgenomes.</title>
        <authorList>
            <person name="Davis J.T."/>
        </authorList>
    </citation>
    <scope>NUCLEOTIDE SEQUENCE [LARGE SCALE GENOMIC DNA]</scope>
    <source>
        <strain evidence="3">cv. Da-Ae</strain>
        <tissue evidence="2">Seedling</tissue>
    </source>
</reference>
<feature type="transmembrane region" description="Helical" evidence="1">
    <location>
        <begin position="161"/>
        <end position="185"/>
    </location>
</feature>
<accession>A0ABQ7X445</accession>
<feature type="transmembrane region" description="Helical" evidence="1">
    <location>
        <begin position="127"/>
        <end position="149"/>
    </location>
</feature>
<protein>
    <submittedName>
        <fullName evidence="2">Uncharacterized protein</fullName>
    </submittedName>
</protein>
<evidence type="ECO:0000313" key="3">
    <source>
        <dbReference type="Proteomes" id="UP000824890"/>
    </source>
</evidence>
<organism evidence="2 3">
    <name type="scientific">Brassica napus</name>
    <name type="common">Rape</name>
    <dbReference type="NCBI Taxonomy" id="3708"/>
    <lineage>
        <taxon>Eukaryota</taxon>
        <taxon>Viridiplantae</taxon>
        <taxon>Streptophyta</taxon>
        <taxon>Embryophyta</taxon>
        <taxon>Tracheophyta</taxon>
        <taxon>Spermatophyta</taxon>
        <taxon>Magnoliopsida</taxon>
        <taxon>eudicotyledons</taxon>
        <taxon>Gunneridae</taxon>
        <taxon>Pentapetalae</taxon>
        <taxon>rosids</taxon>
        <taxon>malvids</taxon>
        <taxon>Brassicales</taxon>
        <taxon>Brassicaceae</taxon>
        <taxon>Brassiceae</taxon>
        <taxon>Brassica</taxon>
    </lineage>
</organism>
<keyword evidence="1" id="KW-0472">Membrane</keyword>